<dbReference type="EMBL" id="QZAS01000004">
    <property type="protein sequence ID" value="THX16243.1"/>
    <property type="molecule type" value="Genomic_DNA"/>
</dbReference>
<protein>
    <submittedName>
        <fullName evidence="3">Uncharacterized protein</fullName>
    </submittedName>
</protein>
<gene>
    <name evidence="3" type="ORF">D6D13_01612</name>
</gene>
<evidence type="ECO:0000256" key="1">
    <source>
        <dbReference type="SAM" id="Coils"/>
    </source>
</evidence>
<comment type="caution">
    <text evidence="3">The sequence shown here is derived from an EMBL/GenBank/DDBJ whole genome shotgun (WGS) entry which is preliminary data.</text>
</comment>
<dbReference type="AlphaFoldDB" id="A0A4S9D7I8"/>
<proteinExistence type="predicted"/>
<feature type="coiled-coil region" evidence="1">
    <location>
        <begin position="145"/>
        <end position="179"/>
    </location>
</feature>
<keyword evidence="1" id="KW-0175">Coiled coil</keyword>
<feature type="region of interest" description="Disordered" evidence="2">
    <location>
        <begin position="196"/>
        <end position="240"/>
    </location>
</feature>
<name>A0A4S9D7I8_AURPU</name>
<accession>A0A4S9D7I8</accession>
<feature type="region of interest" description="Disordered" evidence="2">
    <location>
        <begin position="257"/>
        <end position="280"/>
    </location>
</feature>
<sequence length="280" mass="30708">MVDVVLVTKVEGLDTSDFQKWTPLFVHFLATTAATRPRYVTPQPEILPLMSQSQPEQEMVLETLWNQMETLATSGGKENGVKSRRIALQLISYSGLPLLYRIRAHMTLACGDNNYLWHAQEAVRLAEKGIKVFGSDTKKDAGISENQAKEEKEAEQALLECARETLREAEKDYAELRSITEVFNDSNATKWAVTSRGDGVVNGSSKSVPAGSAQHASDCEEPVSASLEDNSINSDSSDYDFVDSAPTANVSRLQRYIASPGNDTKDTESDQSTPIDLGTV</sequence>
<organism evidence="3">
    <name type="scientific">Aureobasidium pullulans</name>
    <name type="common">Black yeast</name>
    <name type="synonym">Pullularia pullulans</name>
    <dbReference type="NCBI Taxonomy" id="5580"/>
    <lineage>
        <taxon>Eukaryota</taxon>
        <taxon>Fungi</taxon>
        <taxon>Dikarya</taxon>
        <taxon>Ascomycota</taxon>
        <taxon>Pezizomycotina</taxon>
        <taxon>Dothideomycetes</taxon>
        <taxon>Dothideomycetidae</taxon>
        <taxon>Dothideales</taxon>
        <taxon>Saccotheciaceae</taxon>
        <taxon>Aureobasidium</taxon>
    </lineage>
</organism>
<reference evidence="3" key="1">
    <citation type="submission" date="2018-10" db="EMBL/GenBank/DDBJ databases">
        <title>Fifty Aureobasidium pullulans genomes reveal a recombining polyextremotolerant generalist.</title>
        <authorList>
            <person name="Gostincar C."/>
            <person name="Turk M."/>
            <person name="Zajc J."/>
            <person name="Gunde-Cimerman N."/>
        </authorList>
    </citation>
    <scope>NUCLEOTIDE SEQUENCE [LARGE SCALE GENOMIC DNA]</scope>
    <source>
        <strain evidence="3">EXF-10085</strain>
    </source>
</reference>
<evidence type="ECO:0000313" key="3">
    <source>
        <dbReference type="EMBL" id="THX16243.1"/>
    </source>
</evidence>
<evidence type="ECO:0000256" key="2">
    <source>
        <dbReference type="SAM" id="MobiDB-lite"/>
    </source>
</evidence>